<evidence type="ECO:0000256" key="6">
    <source>
        <dbReference type="SAM" id="SignalP"/>
    </source>
</evidence>
<evidence type="ECO:0000313" key="11">
    <source>
        <dbReference type="Proteomes" id="UP000784064"/>
    </source>
</evidence>
<feature type="chain" id="PRO_5043767010" evidence="6">
    <location>
        <begin position="27"/>
        <end position="163"/>
    </location>
</feature>
<dbReference type="Proteomes" id="UP000784064">
    <property type="component" value="Unassembled WGS sequence"/>
</dbReference>
<dbReference type="GO" id="GO:0055085">
    <property type="term" value="P:transmembrane transport"/>
    <property type="evidence" value="ECO:0007669"/>
    <property type="project" value="InterPro"/>
</dbReference>
<dbReference type="Gene3D" id="3.30.1150.10">
    <property type="match status" value="1"/>
</dbReference>
<comment type="caution">
    <text evidence="8">The sequence shown here is derived from an EMBL/GenBank/DDBJ whole genome shotgun (WGS) entry which is preliminary data.</text>
</comment>
<dbReference type="AlphaFoldDB" id="A0AAW4GIZ9"/>
<keyword evidence="4" id="KW-0472">Membrane</keyword>
<gene>
    <name evidence="8" type="ORF">JJW18_14660</name>
    <name evidence="9" type="ORF">JJW19_07525</name>
</gene>
<sequence length="163" mass="17659">MLADRRRWVALAAMMAGWAMAPAAIAQQDVRADEASADRRMSADEHRVFLLQEQFLEIARANASRSETAEKVETYASVDADSQRQHPVQLENHQPPERGVGAATLLVDVDEQGRPYAVEIARGSGSAALDAAAVDAAYRWSYNAASRDGVPVRGKVRITVSGP</sequence>
<evidence type="ECO:0000313" key="8">
    <source>
        <dbReference type="EMBL" id="MBM9914712.1"/>
    </source>
</evidence>
<feature type="signal peptide" evidence="6">
    <location>
        <begin position="1"/>
        <end position="26"/>
    </location>
</feature>
<feature type="region of interest" description="Disordered" evidence="5">
    <location>
        <begin position="77"/>
        <end position="99"/>
    </location>
</feature>
<keyword evidence="10" id="KW-1185">Reference proteome</keyword>
<comment type="subcellular location">
    <subcellularLocation>
        <location evidence="1">Membrane</location>
        <topology evidence="1">Single-pass membrane protein</topology>
    </subcellularLocation>
</comment>
<evidence type="ECO:0000259" key="7">
    <source>
        <dbReference type="PROSITE" id="PS52015"/>
    </source>
</evidence>
<reference evidence="10" key="1">
    <citation type="submission" date="2021-01" db="EMBL/GenBank/DDBJ databases">
        <title>Stenotrophomonas maltophilia.</title>
        <authorList>
            <person name="Yu Y."/>
        </authorList>
    </citation>
    <scope>NUCLEOTIDE SEQUENCE [LARGE SCALE GENOMIC DNA]</scope>
    <source>
        <strain evidence="10">As-6</strain>
    </source>
</reference>
<accession>A0AAW4GIZ9</accession>
<keyword evidence="6" id="KW-0732">Signal</keyword>
<dbReference type="EMBL" id="JAFFTB010000009">
    <property type="protein sequence ID" value="MBM9937990.1"/>
    <property type="molecule type" value="Genomic_DNA"/>
</dbReference>
<reference evidence="8" key="2">
    <citation type="submission" date="2021-01" db="EMBL/GenBank/DDBJ databases">
        <authorList>
            <person name="Yu Y."/>
        </authorList>
    </citation>
    <scope>NUCLEOTIDE SEQUENCE</scope>
    <source>
        <strain evidence="8">As-5</strain>
        <strain evidence="9">As-6</strain>
    </source>
</reference>
<dbReference type="EMBL" id="JAFFTA010000023">
    <property type="protein sequence ID" value="MBM9914712.1"/>
    <property type="molecule type" value="Genomic_DNA"/>
</dbReference>
<evidence type="ECO:0000313" key="10">
    <source>
        <dbReference type="Proteomes" id="UP000749453"/>
    </source>
</evidence>
<dbReference type="RefSeq" id="WP_205405283.1">
    <property type="nucleotide sequence ID" value="NZ_JAFFTA010000023.1"/>
</dbReference>
<dbReference type="GO" id="GO:0016020">
    <property type="term" value="C:membrane"/>
    <property type="evidence" value="ECO:0007669"/>
    <property type="project" value="UniProtKB-SubCell"/>
</dbReference>
<proteinExistence type="predicted"/>
<evidence type="ECO:0000313" key="9">
    <source>
        <dbReference type="EMBL" id="MBM9937990.1"/>
    </source>
</evidence>
<name>A0AAW4GIZ9_9GAMM</name>
<dbReference type="InterPro" id="IPR006260">
    <property type="entry name" value="TonB/TolA_C"/>
</dbReference>
<evidence type="ECO:0000256" key="5">
    <source>
        <dbReference type="SAM" id="MobiDB-lite"/>
    </source>
</evidence>
<evidence type="ECO:0000256" key="3">
    <source>
        <dbReference type="ARBA" id="ARBA00022989"/>
    </source>
</evidence>
<dbReference type="Pfam" id="PF03544">
    <property type="entry name" value="TonB_C"/>
    <property type="match status" value="1"/>
</dbReference>
<dbReference type="InterPro" id="IPR037682">
    <property type="entry name" value="TonB_C"/>
</dbReference>
<protein>
    <submittedName>
        <fullName evidence="8">TonB family protein</fullName>
    </submittedName>
</protein>
<keyword evidence="3" id="KW-1133">Transmembrane helix</keyword>
<evidence type="ECO:0000256" key="1">
    <source>
        <dbReference type="ARBA" id="ARBA00004167"/>
    </source>
</evidence>
<dbReference type="NCBIfam" id="TIGR01352">
    <property type="entry name" value="tonB_Cterm"/>
    <property type="match status" value="1"/>
</dbReference>
<evidence type="ECO:0000256" key="2">
    <source>
        <dbReference type="ARBA" id="ARBA00022692"/>
    </source>
</evidence>
<feature type="domain" description="TonB C-terminal" evidence="7">
    <location>
        <begin position="75"/>
        <end position="163"/>
    </location>
</feature>
<keyword evidence="2" id="KW-0812">Transmembrane</keyword>
<dbReference type="Proteomes" id="UP000749453">
    <property type="component" value="Unassembled WGS sequence"/>
</dbReference>
<dbReference type="SUPFAM" id="SSF74653">
    <property type="entry name" value="TolA/TonB C-terminal domain"/>
    <property type="match status" value="1"/>
</dbReference>
<organism evidence="8 11">
    <name type="scientific">Stenotrophomonas lactitubi</name>
    <dbReference type="NCBI Taxonomy" id="2045214"/>
    <lineage>
        <taxon>Bacteria</taxon>
        <taxon>Pseudomonadati</taxon>
        <taxon>Pseudomonadota</taxon>
        <taxon>Gammaproteobacteria</taxon>
        <taxon>Lysobacterales</taxon>
        <taxon>Lysobacteraceae</taxon>
        <taxon>Stenotrophomonas</taxon>
    </lineage>
</organism>
<dbReference type="PROSITE" id="PS52015">
    <property type="entry name" value="TONB_CTD"/>
    <property type="match status" value="1"/>
</dbReference>
<evidence type="ECO:0000256" key="4">
    <source>
        <dbReference type="ARBA" id="ARBA00023136"/>
    </source>
</evidence>